<proteinExistence type="predicted"/>
<evidence type="ECO:0000259" key="1">
    <source>
        <dbReference type="PROSITE" id="PS51733"/>
    </source>
</evidence>
<keyword evidence="3" id="KW-1185">Reference proteome</keyword>
<accession>E8N3W2</accession>
<dbReference type="InterPro" id="IPR004143">
    <property type="entry name" value="BPL_LPL_catalytic"/>
</dbReference>
<dbReference type="EMBL" id="AP012029">
    <property type="protein sequence ID" value="BAJ63126.1"/>
    <property type="molecule type" value="Genomic_DNA"/>
</dbReference>
<sequence>MTNIWRLLISPPARGAWNMAVDEALMEFCARGESHPVLRLYAWEPPCLSLGQAQPVGDVHRTRLAEKGWNLVRRPTGGRAILHTDELTYAVIAPATHEIMSGGLLESYMRISRFLLKALDHLAVPAVSQKEYPLPEGANPKGPVCFEVPSNYEITVNGKKLIGSAQFRRKESVLQHGSLPLYGDLTRITLALNHTDEEQRQQSATRLLERAITLEQALGRIVTWQEAADAFIQAFAETFGVTWEIRPLTSHELARVAQLEKEKYAHPSWTERV</sequence>
<gene>
    <name evidence="2" type="ordered locus">ANT_10920</name>
</gene>
<dbReference type="InterPro" id="IPR050664">
    <property type="entry name" value="Octanoyltrans_LipM/LipL"/>
</dbReference>
<protein>
    <recommendedName>
        <fullName evidence="1">BPL/LPL catalytic domain-containing protein</fullName>
    </recommendedName>
</protein>
<dbReference type="InParanoid" id="E8N3W2"/>
<dbReference type="PROSITE" id="PS51733">
    <property type="entry name" value="BPL_LPL_CATALYTIC"/>
    <property type="match status" value="1"/>
</dbReference>
<name>E8N3W2_ANATU</name>
<evidence type="ECO:0000313" key="2">
    <source>
        <dbReference type="EMBL" id="BAJ63126.1"/>
    </source>
</evidence>
<reference evidence="2 3" key="1">
    <citation type="submission" date="2010-12" db="EMBL/GenBank/DDBJ databases">
        <title>Whole genome sequence of Anaerolinea thermophila UNI-1.</title>
        <authorList>
            <person name="Narita-Yamada S."/>
            <person name="Kishi E."/>
            <person name="Watanabe Y."/>
            <person name="Takasaki K."/>
            <person name="Ankai A."/>
            <person name="Oguchi A."/>
            <person name="Fukui S."/>
            <person name="Takahashi M."/>
            <person name="Yashiro I."/>
            <person name="Hosoyama A."/>
            <person name="Sekiguchi Y."/>
            <person name="Hanada S."/>
            <person name="Fujita N."/>
        </authorList>
    </citation>
    <scope>NUCLEOTIDE SEQUENCE [LARGE SCALE GENOMIC DNA]</scope>
    <source>
        <strain evidence="3">DSM 14523 / JCM 11388 / NBRC 100420 / UNI-1</strain>
    </source>
</reference>
<dbReference type="Pfam" id="PF21948">
    <property type="entry name" value="LplA-B_cat"/>
    <property type="match status" value="1"/>
</dbReference>
<dbReference type="Proteomes" id="UP000008922">
    <property type="component" value="Chromosome"/>
</dbReference>
<dbReference type="STRING" id="926569.ANT_10920"/>
<dbReference type="CDD" id="cd16443">
    <property type="entry name" value="LplA"/>
    <property type="match status" value="1"/>
</dbReference>
<dbReference type="KEGG" id="atm:ANT_10920"/>
<evidence type="ECO:0000313" key="3">
    <source>
        <dbReference type="Proteomes" id="UP000008922"/>
    </source>
</evidence>
<dbReference type="RefSeq" id="WP_013559516.1">
    <property type="nucleotide sequence ID" value="NC_014960.1"/>
</dbReference>
<dbReference type="InterPro" id="IPR045864">
    <property type="entry name" value="aa-tRNA-synth_II/BPL/LPL"/>
</dbReference>
<dbReference type="FunCoup" id="E8N3W2">
    <property type="interactions" value="53"/>
</dbReference>
<feature type="domain" description="BPL/LPL catalytic" evidence="1">
    <location>
        <begin position="32"/>
        <end position="243"/>
    </location>
</feature>
<organism evidence="2 3">
    <name type="scientific">Anaerolinea thermophila (strain DSM 14523 / JCM 11388 / NBRC 100420 / UNI-1)</name>
    <dbReference type="NCBI Taxonomy" id="926569"/>
    <lineage>
        <taxon>Bacteria</taxon>
        <taxon>Bacillati</taxon>
        <taxon>Chloroflexota</taxon>
        <taxon>Anaerolineae</taxon>
        <taxon>Anaerolineales</taxon>
        <taxon>Anaerolineaceae</taxon>
        <taxon>Anaerolinea</taxon>
    </lineage>
</organism>
<dbReference type="PANTHER" id="PTHR43679">
    <property type="entry name" value="OCTANOYLTRANSFERASE LIPM-RELATED"/>
    <property type="match status" value="1"/>
</dbReference>
<dbReference type="PANTHER" id="PTHR43679:SF2">
    <property type="entry name" value="OCTANOYL-[GCVH]:PROTEIN N-OCTANOYLTRANSFERASE"/>
    <property type="match status" value="1"/>
</dbReference>
<dbReference type="Gene3D" id="3.30.930.10">
    <property type="entry name" value="Bira Bifunctional Protein, Domain 2"/>
    <property type="match status" value="1"/>
</dbReference>
<dbReference type="eggNOG" id="COG0095">
    <property type="taxonomic scope" value="Bacteria"/>
</dbReference>
<dbReference type="SUPFAM" id="SSF55681">
    <property type="entry name" value="Class II aaRS and biotin synthetases"/>
    <property type="match status" value="1"/>
</dbReference>
<dbReference type="AlphaFoldDB" id="E8N3W2"/>
<dbReference type="HOGENOM" id="CLU_022986_5_0_0"/>